<protein>
    <submittedName>
        <fullName evidence="2">Uncharacterized protein</fullName>
    </submittedName>
</protein>
<comment type="caution">
    <text evidence="2">The sequence shown here is derived from an EMBL/GenBank/DDBJ whole genome shotgun (WGS) entry which is preliminary data.</text>
</comment>
<keyword evidence="1" id="KW-0732">Signal</keyword>
<evidence type="ECO:0000313" key="2">
    <source>
        <dbReference type="EMBL" id="PSW06391.1"/>
    </source>
</evidence>
<proteinExistence type="predicted"/>
<dbReference type="OrthoDB" id="3869642at2"/>
<feature type="signal peptide" evidence="1">
    <location>
        <begin position="1"/>
        <end position="29"/>
    </location>
</feature>
<organism evidence="2 3">
    <name type="scientific">Photobacterium rosenbergii</name>
    <dbReference type="NCBI Taxonomy" id="294936"/>
    <lineage>
        <taxon>Bacteria</taxon>
        <taxon>Pseudomonadati</taxon>
        <taxon>Pseudomonadota</taxon>
        <taxon>Gammaproteobacteria</taxon>
        <taxon>Vibrionales</taxon>
        <taxon>Vibrionaceae</taxon>
        <taxon>Photobacterium</taxon>
    </lineage>
</organism>
<gene>
    <name evidence="2" type="ORF">C9J01_26760</name>
</gene>
<sequence>MEGIDMKLIAKSAVLIISAIALASPSVIAAQLSDAELQAAMEAKLTEQLKDQKVAAHTAEFIMNNLLTWQGEPLPLDQADSIIAYAFGNRIAENGNQSPGPMNKALADTVVEIYEKTGKPIYAQWEIAQEIGDRVDAKDLTAIYPKIGSDGTIIYLSTIGVAEEIVKLAGGTEKLGKAVVVGFYEHSLRTINTTKDAGIEAYAPEGIELPHDYDKESGQPWTRDALIFVMHEIRNRGTNERTRLIEQAYQD</sequence>
<feature type="chain" id="PRO_5015681551" evidence="1">
    <location>
        <begin position="30"/>
        <end position="251"/>
    </location>
</feature>
<name>A0A2T3N294_9GAMM</name>
<dbReference type="AlphaFoldDB" id="A0A2T3N294"/>
<dbReference type="Proteomes" id="UP000241346">
    <property type="component" value="Unassembled WGS sequence"/>
</dbReference>
<reference evidence="2 3" key="1">
    <citation type="submission" date="2018-03" db="EMBL/GenBank/DDBJ databases">
        <title>Whole genome sequencing of Histamine producing bacteria.</title>
        <authorList>
            <person name="Butler K."/>
        </authorList>
    </citation>
    <scope>NUCLEOTIDE SEQUENCE [LARGE SCALE GENOMIC DNA]</scope>
    <source>
        <strain evidence="2 3">DSM 19138</strain>
    </source>
</reference>
<accession>A0A2T3N294</accession>
<evidence type="ECO:0000256" key="1">
    <source>
        <dbReference type="SAM" id="SignalP"/>
    </source>
</evidence>
<evidence type="ECO:0000313" key="3">
    <source>
        <dbReference type="Proteomes" id="UP000241346"/>
    </source>
</evidence>
<dbReference type="EMBL" id="PYMB01000031">
    <property type="protein sequence ID" value="PSW06391.1"/>
    <property type="molecule type" value="Genomic_DNA"/>
</dbReference>